<keyword evidence="4" id="KW-0238">DNA-binding</keyword>
<dbReference type="InterPro" id="IPR050595">
    <property type="entry name" value="Bact_response_regulator"/>
</dbReference>
<keyword evidence="5" id="KW-0804">Transcription</keyword>
<dbReference type="GO" id="GO:0003677">
    <property type="term" value="F:DNA binding"/>
    <property type="evidence" value="ECO:0007669"/>
    <property type="project" value="UniProtKB-KW"/>
</dbReference>
<dbReference type="InterPro" id="IPR011006">
    <property type="entry name" value="CheY-like_superfamily"/>
</dbReference>
<dbReference type="SUPFAM" id="SSF52172">
    <property type="entry name" value="CheY-like"/>
    <property type="match status" value="1"/>
</dbReference>
<dbReference type="InterPro" id="IPR001789">
    <property type="entry name" value="Sig_transdc_resp-reg_receiver"/>
</dbReference>
<feature type="domain" description="Response regulatory" evidence="7">
    <location>
        <begin position="3"/>
        <end position="120"/>
    </location>
</feature>
<dbReference type="Proteomes" id="UP000199317">
    <property type="component" value="Unassembled WGS sequence"/>
</dbReference>
<evidence type="ECO:0000256" key="3">
    <source>
        <dbReference type="ARBA" id="ARBA00023015"/>
    </source>
</evidence>
<dbReference type="RefSeq" id="WP_092833894.1">
    <property type="nucleotide sequence ID" value="NZ_CP028290.1"/>
</dbReference>
<organism evidence="8 9">
    <name type="scientific">Paracidovorax cattleyae</name>
    <dbReference type="NCBI Taxonomy" id="80868"/>
    <lineage>
        <taxon>Bacteria</taxon>
        <taxon>Pseudomonadati</taxon>
        <taxon>Pseudomonadota</taxon>
        <taxon>Betaproteobacteria</taxon>
        <taxon>Burkholderiales</taxon>
        <taxon>Comamonadaceae</taxon>
        <taxon>Paracidovorax</taxon>
    </lineage>
</organism>
<dbReference type="Pfam" id="PF00072">
    <property type="entry name" value="Response_reg"/>
    <property type="match status" value="1"/>
</dbReference>
<evidence type="ECO:0000256" key="2">
    <source>
        <dbReference type="ARBA" id="ARBA00023012"/>
    </source>
</evidence>
<evidence type="ECO:0000256" key="6">
    <source>
        <dbReference type="PROSITE-ProRule" id="PRU00169"/>
    </source>
</evidence>
<dbReference type="PANTHER" id="PTHR44591:SF3">
    <property type="entry name" value="RESPONSE REGULATORY DOMAIN-CONTAINING PROTEIN"/>
    <property type="match status" value="1"/>
</dbReference>
<dbReference type="PANTHER" id="PTHR44591">
    <property type="entry name" value="STRESS RESPONSE REGULATOR PROTEIN 1"/>
    <property type="match status" value="1"/>
</dbReference>
<keyword evidence="1 6" id="KW-0597">Phosphoprotein</keyword>
<feature type="modified residue" description="4-aspartylphosphate" evidence="6">
    <location>
        <position position="52"/>
    </location>
</feature>
<accession>A0A1H0QXZ5</accession>
<keyword evidence="3" id="KW-0805">Transcription regulation</keyword>
<keyword evidence="9" id="KW-1185">Reference proteome</keyword>
<dbReference type="GO" id="GO:0000160">
    <property type="term" value="P:phosphorelay signal transduction system"/>
    <property type="evidence" value="ECO:0007669"/>
    <property type="project" value="UniProtKB-KW"/>
</dbReference>
<reference evidence="9" key="1">
    <citation type="submission" date="2016-10" db="EMBL/GenBank/DDBJ databases">
        <authorList>
            <person name="Varghese N."/>
            <person name="Submissions S."/>
        </authorList>
    </citation>
    <scope>NUCLEOTIDE SEQUENCE [LARGE SCALE GENOMIC DNA]</scope>
    <source>
        <strain evidence="9">DSM 17101</strain>
    </source>
</reference>
<sequence>MKTVLIVDDHADIRRLLRMTLEEQDVSLHEAASGETALAVARAQRPDVVLLDVMMPGAFDGVEVCRRIRADPQLSHTRVIMLSAGDDLRDRAAGLAAGAIEFIAKPFSPARIAEAVRRLDTAMAAPAGG</sequence>
<evidence type="ECO:0000256" key="5">
    <source>
        <dbReference type="ARBA" id="ARBA00023163"/>
    </source>
</evidence>
<evidence type="ECO:0000256" key="4">
    <source>
        <dbReference type="ARBA" id="ARBA00023125"/>
    </source>
</evidence>
<protein>
    <submittedName>
        <fullName evidence="8">Response regulator receiver domain-containing protein</fullName>
    </submittedName>
</protein>
<dbReference type="Gene3D" id="3.40.50.2300">
    <property type="match status" value="1"/>
</dbReference>
<gene>
    <name evidence="8" type="ORF">SAMN04489708_10952</name>
</gene>
<evidence type="ECO:0000313" key="8">
    <source>
        <dbReference type="EMBL" id="SDP22124.1"/>
    </source>
</evidence>
<dbReference type="PROSITE" id="PS50110">
    <property type="entry name" value="RESPONSE_REGULATORY"/>
    <property type="match status" value="1"/>
</dbReference>
<keyword evidence="2" id="KW-0902">Two-component regulatory system</keyword>
<dbReference type="EMBL" id="FNJL01000009">
    <property type="protein sequence ID" value="SDP22124.1"/>
    <property type="molecule type" value="Genomic_DNA"/>
</dbReference>
<dbReference type="FunFam" id="3.40.50.2300:FF:000001">
    <property type="entry name" value="DNA-binding response regulator PhoB"/>
    <property type="match status" value="1"/>
</dbReference>
<proteinExistence type="predicted"/>
<dbReference type="OrthoDB" id="9800897at2"/>
<dbReference type="AlphaFoldDB" id="A0A1H0QXZ5"/>
<evidence type="ECO:0000256" key="1">
    <source>
        <dbReference type="ARBA" id="ARBA00022553"/>
    </source>
</evidence>
<evidence type="ECO:0000313" key="9">
    <source>
        <dbReference type="Proteomes" id="UP000199317"/>
    </source>
</evidence>
<evidence type="ECO:0000259" key="7">
    <source>
        <dbReference type="PROSITE" id="PS50110"/>
    </source>
</evidence>
<name>A0A1H0QXZ5_9BURK</name>
<dbReference type="SMART" id="SM00448">
    <property type="entry name" value="REC"/>
    <property type="match status" value="1"/>
</dbReference>